<keyword evidence="3" id="KW-1185">Reference proteome</keyword>
<evidence type="ECO:0000256" key="1">
    <source>
        <dbReference type="SAM" id="SignalP"/>
    </source>
</evidence>
<name>K9YMY9_CYASC</name>
<organism evidence="2 3">
    <name type="scientific">Cyanobacterium stanieri (strain ATCC 29140 / PCC 7202)</name>
    <dbReference type="NCBI Taxonomy" id="292563"/>
    <lineage>
        <taxon>Bacteria</taxon>
        <taxon>Bacillati</taxon>
        <taxon>Cyanobacteriota</taxon>
        <taxon>Cyanophyceae</taxon>
        <taxon>Oscillatoriophycideae</taxon>
        <taxon>Chroococcales</taxon>
        <taxon>Geminocystaceae</taxon>
        <taxon>Cyanobacterium</taxon>
    </lineage>
</organism>
<evidence type="ECO:0000313" key="3">
    <source>
        <dbReference type="Proteomes" id="UP000010483"/>
    </source>
</evidence>
<sequence length="280" mass="29128">MKNNLVKLYTAGALVTAVSVLAPLPANAIQLTLGGGDFINIATYGALFTGEEFEIDLGLPFDGIYNSDGALITKAEFDDNSGFANNFIPPNGFARADINSTNISAILGNYTTNIGVARIRSVDLTNTDWFLPTTPTGPDVSFPATNTFDVLPAFGNFIEIDDPAIPGSSITPDLAIRLLSITTSQNNSLLTPGAQIGVGFSGIVEFITTGSDGQQVRLGTGSFSTTFPSSGSSEVEGSAIFSFVVDPDQVKVPEASPVSGLIGLGLLGSVLALKKKVQRV</sequence>
<dbReference type="BioCyc" id="CSTA292563:G1353-1823-MONOMER"/>
<dbReference type="AlphaFoldDB" id="K9YMY9"/>
<accession>K9YMY9</accession>
<keyword evidence="1" id="KW-0732">Signal</keyword>
<reference evidence="3" key="1">
    <citation type="journal article" date="2013" name="Proc. Natl. Acad. Sci. U.S.A.">
        <title>Improving the coverage of the cyanobacterial phylum using diversity-driven genome sequencing.</title>
        <authorList>
            <person name="Shih P.M."/>
            <person name="Wu D."/>
            <person name="Latifi A."/>
            <person name="Axen S.D."/>
            <person name="Fewer D.P."/>
            <person name="Talla E."/>
            <person name="Calteau A."/>
            <person name="Cai F."/>
            <person name="Tandeau de Marsac N."/>
            <person name="Rippka R."/>
            <person name="Herdman M."/>
            <person name="Sivonen K."/>
            <person name="Coursin T."/>
            <person name="Laurent T."/>
            <person name="Goodwin L."/>
            <person name="Nolan M."/>
            <person name="Davenport K.W."/>
            <person name="Han C.S."/>
            <person name="Rubin E.M."/>
            <person name="Eisen J.A."/>
            <person name="Woyke T."/>
            <person name="Gugger M."/>
            <person name="Kerfeld C.A."/>
        </authorList>
    </citation>
    <scope>NUCLEOTIDE SEQUENCE [LARGE SCALE GENOMIC DNA]</scope>
    <source>
        <strain evidence="3">ATCC 29140 / PCC 7202</strain>
    </source>
</reference>
<dbReference type="KEGG" id="csn:Cyast_1814"/>
<protein>
    <recommendedName>
        <fullName evidence="4">PEP motif anchor domain protein</fullName>
    </recommendedName>
</protein>
<gene>
    <name evidence="2" type="ordered locus">Cyast_1814</name>
</gene>
<dbReference type="Proteomes" id="UP000010483">
    <property type="component" value="Chromosome"/>
</dbReference>
<proteinExistence type="predicted"/>
<evidence type="ECO:0000313" key="2">
    <source>
        <dbReference type="EMBL" id="AFZ47770.1"/>
    </source>
</evidence>
<evidence type="ECO:0008006" key="4">
    <source>
        <dbReference type="Google" id="ProtNLM"/>
    </source>
</evidence>
<dbReference type="HOGENOM" id="CLU_992960_0_0_3"/>
<feature type="chain" id="PRO_5003938427" description="PEP motif anchor domain protein" evidence="1">
    <location>
        <begin position="29"/>
        <end position="280"/>
    </location>
</feature>
<feature type="signal peptide" evidence="1">
    <location>
        <begin position="1"/>
        <end position="28"/>
    </location>
</feature>
<dbReference type="EMBL" id="CP003940">
    <property type="protein sequence ID" value="AFZ47770.1"/>
    <property type="molecule type" value="Genomic_DNA"/>
</dbReference>